<dbReference type="InterPro" id="IPR005821">
    <property type="entry name" value="Ion_trans_dom"/>
</dbReference>
<evidence type="ECO:0000256" key="2">
    <source>
        <dbReference type="ARBA" id="ARBA00022448"/>
    </source>
</evidence>
<accession>A0ABS5VU51</accession>
<dbReference type="PRINTS" id="PR00169">
    <property type="entry name" value="KCHANNEL"/>
</dbReference>
<keyword evidence="11" id="KW-0407">Ion channel</keyword>
<keyword evidence="4 12" id="KW-0812">Transmembrane</keyword>
<dbReference type="InterPro" id="IPR027359">
    <property type="entry name" value="Volt_channel_dom_sf"/>
</dbReference>
<dbReference type="Pfam" id="PF00520">
    <property type="entry name" value="Ion_trans"/>
    <property type="match status" value="1"/>
</dbReference>
<evidence type="ECO:0000256" key="12">
    <source>
        <dbReference type="SAM" id="Phobius"/>
    </source>
</evidence>
<evidence type="ECO:0000313" key="15">
    <source>
        <dbReference type="Proteomes" id="UP000772618"/>
    </source>
</evidence>
<evidence type="ECO:0000256" key="3">
    <source>
        <dbReference type="ARBA" id="ARBA00022538"/>
    </source>
</evidence>
<organism evidence="14 15">
    <name type="scientific">Chryseosolibacter indicus</name>
    <dbReference type="NCBI Taxonomy" id="2782351"/>
    <lineage>
        <taxon>Bacteria</taxon>
        <taxon>Pseudomonadati</taxon>
        <taxon>Bacteroidota</taxon>
        <taxon>Cytophagia</taxon>
        <taxon>Cytophagales</taxon>
        <taxon>Chryseotaleaceae</taxon>
        <taxon>Chryseosolibacter</taxon>
    </lineage>
</organism>
<keyword evidence="7" id="KW-0630">Potassium</keyword>
<reference evidence="14 15" key="1">
    <citation type="submission" date="2021-05" db="EMBL/GenBank/DDBJ databases">
        <title>A Polyphasic approach of four new species of the genus Ohtaekwangia: Ohtaekwangia histidinii sp. nov., Ohtaekwangia cretensis sp. nov., Ohtaekwangia indiensis sp. nov., Ohtaekwangia reichenbachii sp. nov. from diverse environment.</title>
        <authorList>
            <person name="Octaviana S."/>
        </authorList>
    </citation>
    <scope>NUCLEOTIDE SEQUENCE [LARGE SCALE GENOMIC DNA]</scope>
    <source>
        <strain evidence="14 15">PWU20</strain>
    </source>
</reference>
<evidence type="ECO:0000256" key="7">
    <source>
        <dbReference type="ARBA" id="ARBA00022958"/>
    </source>
</evidence>
<evidence type="ECO:0000256" key="9">
    <source>
        <dbReference type="ARBA" id="ARBA00023065"/>
    </source>
</evidence>
<evidence type="ECO:0000256" key="6">
    <source>
        <dbReference type="ARBA" id="ARBA00022882"/>
    </source>
</evidence>
<feature type="transmembrane region" description="Helical" evidence="12">
    <location>
        <begin position="121"/>
        <end position="138"/>
    </location>
</feature>
<feature type="transmembrane region" description="Helical" evidence="12">
    <location>
        <begin position="158"/>
        <end position="179"/>
    </location>
</feature>
<feature type="transmembrane region" description="Helical" evidence="12">
    <location>
        <begin position="21"/>
        <end position="42"/>
    </location>
</feature>
<proteinExistence type="predicted"/>
<evidence type="ECO:0000313" key="14">
    <source>
        <dbReference type="EMBL" id="MBT1703516.1"/>
    </source>
</evidence>
<feature type="domain" description="Ion transport" evidence="13">
    <location>
        <begin position="23"/>
        <end position="242"/>
    </location>
</feature>
<protein>
    <submittedName>
        <fullName evidence="14">Ion transporter</fullName>
    </submittedName>
</protein>
<dbReference type="RefSeq" id="WP_254153477.1">
    <property type="nucleotide sequence ID" value="NZ_JAHESD010000016.1"/>
</dbReference>
<keyword evidence="15" id="KW-1185">Reference proteome</keyword>
<evidence type="ECO:0000259" key="13">
    <source>
        <dbReference type="Pfam" id="PF00520"/>
    </source>
</evidence>
<comment type="subcellular location">
    <subcellularLocation>
        <location evidence="1">Membrane</location>
        <topology evidence="1">Multi-pass membrane protein</topology>
    </subcellularLocation>
</comment>
<dbReference type="Gene3D" id="1.20.120.350">
    <property type="entry name" value="Voltage-gated potassium channels. Chain C"/>
    <property type="match status" value="1"/>
</dbReference>
<keyword evidence="9" id="KW-0406">Ion transport</keyword>
<feature type="transmembrane region" description="Helical" evidence="12">
    <location>
        <begin position="91"/>
        <end position="109"/>
    </location>
</feature>
<evidence type="ECO:0000256" key="10">
    <source>
        <dbReference type="ARBA" id="ARBA00023136"/>
    </source>
</evidence>
<dbReference type="Gene3D" id="1.10.287.70">
    <property type="match status" value="1"/>
</dbReference>
<feature type="transmembrane region" description="Helical" evidence="12">
    <location>
        <begin position="219"/>
        <end position="244"/>
    </location>
</feature>
<evidence type="ECO:0000256" key="1">
    <source>
        <dbReference type="ARBA" id="ARBA00004141"/>
    </source>
</evidence>
<keyword evidence="2" id="KW-0813">Transport</keyword>
<keyword evidence="10 12" id="KW-0472">Membrane</keyword>
<dbReference type="PANTHER" id="PTHR11537:SF254">
    <property type="entry name" value="POTASSIUM VOLTAGE-GATED CHANNEL PROTEIN SHAB"/>
    <property type="match status" value="1"/>
</dbReference>
<keyword evidence="6" id="KW-0851">Voltage-gated channel</keyword>
<dbReference type="SUPFAM" id="SSF81324">
    <property type="entry name" value="Voltage-gated potassium channels"/>
    <property type="match status" value="1"/>
</dbReference>
<dbReference type="InterPro" id="IPR028325">
    <property type="entry name" value="VG_K_chnl"/>
</dbReference>
<dbReference type="Proteomes" id="UP000772618">
    <property type="component" value="Unassembled WGS sequence"/>
</dbReference>
<dbReference type="EMBL" id="JAHESD010000016">
    <property type="protein sequence ID" value="MBT1703516.1"/>
    <property type="molecule type" value="Genomic_DNA"/>
</dbReference>
<name>A0ABS5VU51_9BACT</name>
<feature type="transmembrane region" description="Helical" evidence="12">
    <location>
        <begin position="62"/>
        <end position="79"/>
    </location>
</feature>
<comment type="caution">
    <text evidence="14">The sequence shown here is derived from an EMBL/GenBank/DDBJ whole genome shotgun (WGS) entry which is preliminary data.</text>
</comment>
<keyword evidence="8 12" id="KW-1133">Transmembrane helix</keyword>
<evidence type="ECO:0000256" key="11">
    <source>
        <dbReference type="ARBA" id="ARBA00023303"/>
    </source>
</evidence>
<evidence type="ECO:0000256" key="5">
    <source>
        <dbReference type="ARBA" id="ARBA00022826"/>
    </source>
</evidence>
<evidence type="ECO:0000256" key="8">
    <source>
        <dbReference type="ARBA" id="ARBA00022989"/>
    </source>
</evidence>
<evidence type="ECO:0000256" key="4">
    <source>
        <dbReference type="ARBA" id="ARBA00022692"/>
    </source>
</evidence>
<sequence>MAPLRKRVYNLLEPSVSNSRASRVIELLLITLIFLNILAIVLESVKDVNAEYHHVFKLLENVSVLIFTIEYILRIWTSAENPKYRFKKRYYIFSGMAVIDFLSILPFYLELVVGFVPIDLLFLRIIRLFRLFRVLKIARYLKALNIMQAVLRERKEQIFVSIMFILFLLLVVSTLMFYAENEAQPTKFSSIPATMWWGIETLTTVGYGDLVPITTYGKILGGMISILGIGLFALPAGIFSSGLTEHLYKSNKKKFKHCPHCGEELDM</sequence>
<keyword evidence="5" id="KW-0631">Potassium channel</keyword>
<keyword evidence="3" id="KW-0633">Potassium transport</keyword>
<dbReference type="PANTHER" id="PTHR11537">
    <property type="entry name" value="VOLTAGE-GATED POTASSIUM CHANNEL"/>
    <property type="match status" value="1"/>
</dbReference>
<gene>
    <name evidence="14" type="ORF">KK060_09515</name>
</gene>